<gene>
    <name evidence="1" type="ORF">K466DRAFT_487638</name>
</gene>
<organism evidence="1 2">
    <name type="scientific">Polyporus arcularius HHB13444</name>
    <dbReference type="NCBI Taxonomy" id="1314778"/>
    <lineage>
        <taxon>Eukaryota</taxon>
        <taxon>Fungi</taxon>
        <taxon>Dikarya</taxon>
        <taxon>Basidiomycota</taxon>
        <taxon>Agaricomycotina</taxon>
        <taxon>Agaricomycetes</taxon>
        <taxon>Polyporales</taxon>
        <taxon>Polyporaceae</taxon>
        <taxon>Polyporus</taxon>
    </lineage>
</organism>
<evidence type="ECO:0000313" key="1">
    <source>
        <dbReference type="EMBL" id="TFK89055.1"/>
    </source>
</evidence>
<evidence type="ECO:0000313" key="2">
    <source>
        <dbReference type="Proteomes" id="UP000308197"/>
    </source>
</evidence>
<dbReference type="AlphaFoldDB" id="A0A5C3PH30"/>
<name>A0A5C3PH30_9APHY</name>
<reference evidence="1 2" key="1">
    <citation type="journal article" date="2019" name="Nat. Ecol. Evol.">
        <title>Megaphylogeny resolves global patterns of mushroom evolution.</title>
        <authorList>
            <person name="Varga T."/>
            <person name="Krizsan K."/>
            <person name="Foldi C."/>
            <person name="Dima B."/>
            <person name="Sanchez-Garcia M."/>
            <person name="Sanchez-Ramirez S."/>
            <person name="Szollosi G.J."/>
            <person name="Szarkandi J.G."/>
            <person name="Papp V."/>
            <person name="Albert L."/>
            <person name="Andreopoulos W."/>
            <person name="Angelini C."/>
            <person name="Antonin V."/>
            <person name="Barry K.W."/>
            <person name="Bougher N.L."/>
            <person name="Buchanan P."/>
            <person name="Buyck B."/>
            <person name="Bense V."/>
            <person name="Catcheside P."/>
            <person name="Chovatia M."/>
            <person name="Cooper J."/>
            <person name="Damon W."/>
            <person name="Desjardin D."/>
            <person name="Finy P."/>
            <person name="Geml J."/>
            <person name="Haridas S."/>
            <person name="Hughes K."/>
            <person name="Justo A."/>
            <person name="Karasinski D."/>
            <person name="Kautmanova I."/>
            <person name="Kiss B."/>
            <person name="Kocsube S."/>
            <person name="Kotiranta H."/>
            <person name="LaButti K.M."/>
            <person name="Lechner B.E."/>
            <person name="Liimatainen K."/>
            <person name="Lipzen A."/>
            <person name="Lukacs Z."/>
            <person name="Mihaltcheva S."/>
            <person name="Morgado L.N."/>
            <person name="Niskanen T."/>
            <person name="Noordeloos M.E."/>
            <person name="Ohm R.A."/>
            <person name="Ortiz-Santana B."/>
            <person name="Ovrebo C."/>
            <person name="Racz N."/>
            <person name="Riley R."/>
            <person name="Savchenko A."/>
            <person name="Shiryaev A."/>
            <person name="Soop K."/>
            <person name="Spirin V."/>
            <person name="Szebenyi C."/>
            <person name="Tomsovsky M."/>
            <person name="Tulloss R.E."/>
            <person name="Uehling J."/>
            <person name="Grigoriev I.V."/>
            <person name="Vagvolgyi C."/>
            <person name="Papp T."/>
            <person name="Martin F.M."/>
            <person name="Miettinen O."/>
            <person name="Hibbett D.S."/>
            <person name="Nagy L.G."/>
        </authorList>
    </citation>
    <scope>NUCLEOTIDE SEQUENCE [LARGE SCALE GENOMIC DNA]</scope>
    <source>
        <strain evidence="1 2">HHB13444</strain>
    </source>
</reference>
<dbReference type="Gene3D" id="3.30.710.10">
    <property type="entry name" value="Potassium Channel Kv1.1, Chain A"/>
    <property type="match status" value="1"/>
</dbReference>
<evidence type="ECO:0008006" key="3">
    <source>
        <dbReference type="Google" id="ProtNLM"/>
    </source>
</evidence>
<dbReference type="InParanoid" id="A0A5C3PH30"/>
<dbReference type="InterPro" id="IPR011333">
    <property type="entry name" value="SKP1/BTB/POZ_sf"/>
</dbReference>
<accession>A0A5C3PH30</accession>
<dbReference type="STRING" id="1314778.A0A5C3PH30"/>
<sequence>MKKDDEFWFEDGNLIIVAQDVEFCVYKGPLVKNSPVFRDMLTLPQPAEAGELVHRPVVPVPEHPTSFRHFLREFMAGSGFQSPGDEPAFEVVCAVIRLGHKYEVDRMVEKGLGYLKKQWPDDYLGWSLQSNLASARSWASTLFAERCISVVNIARLTDTPSLLRPALFECCTIDPHVLLKGYQCEDGVRERLSAEDLTRVLLARTELVKLDALTALRILRNPSSECYDHDNCTQACQDAISELTESPLPSRVFSADPKRPSWYECVARTQYPSFCDACLTDIGRMENEERFEMWNMLPSILDIPEPEF</sequence>
<dbReference type="EMBL" id="ML211089">
    <property type="protein sequence ID" value="TFK89055.1"/>
    <property type="molecule type" value="Genomic_DNA"/>
</dbReference>
<protein>
    <recommendedName>
        <fullName evidence="3">BTB domain-containing protein</fullName>
    </recommendedName>
</protein>
<dbReference type="Proteomes" id="UP000308197">
    <property type="component" value="Unassembled WGS sequence"/>
</dbReference>
<proteinExistence type="predicted"/>
<keyword evidence="2" id="KW-1185">Reference proteome</keyword>